<dbReference type="Proteomes" id="UP001152797">
    <property type="component" value="Unassembled WGS sequence"/>
</dbReference>
<evidence type="ECO:0000313" key="4">
    <source>
        <dbReference type="EMBL" id="CAL1162423.1"/>
    </source>
</evidence>
<dbReference type="EMBL" id="CAMXCT010004445">
    <property type="protein sequence ID" value="CAI4009048.1"/>
    <property type="molecule type" value="Genomic_DNA"/>
</dbReference>
<evidence type="ECO:0000256" key="2">
    <source>
        <dbReference type="PROSITE-ProRule" id="PRU00708"/>
    </source>
</evidence>
<evidence type="ECO:0000313" key="6">
    <source>
        <dbReference type="Proteomes" id="UP001152797"/>
    </source>
</evidence>
<feature type="repeat" description="PPR" evidence="2">
    <location>
        <begin position="9"/>
        <end position="43"/>
    </location>
</feature>
<reference evidence="4" key="2">
    <citation type="submission" date="2024-04" db="EMBL/GenBank/DDBJ databases">
        <authorList>
            <person name="Chen Y."/>
            <person name="Shah S."/>
            <person name="Dougan E. K."/>
            <person name="Thang M."/>
            <person name="Chan C."/>
        </authorList>
    </citation>
    <scope>NUCLEOTIDE SEQUENCE [LARGE SCALE GENOMIC DNA]</scope>
</reference>
<dbReference type="Pfam" id="PF13812">
    <property type="entry name" value="PPR_3"/>
    <property type="match status" value="1"/>
</dbReference>
<dbReference type="InterPro" id="IPR011990">
    <property type="entry name" value="TPR-like_helical_dom_sf"/>
</dbReference>
<dbReference type="Gene3D" id="1.25.40.10">
    <property type="entry name" value="Tetratricopeptide repeat domain"/>
    <property type="match status" value="4"/>
</dbReference>
<name>A0A9P1DI37_9DINO</name>
<dbReference type="PROSITE" id="PS51257">
    <property type="entry name" value="PROKAR_LIPOPROTEIN"/>
    <property type="match status" value="1"/>
</dbReference>
<accession>A0A9P1DI37</accession>
<gene>
    <name evidence="3" type="ORF">C1SCF055_LOCUS34428</name>
</gene>
<proteinExistence type="predicted"/>
<dbReference type="OrthoDB" id="185373at2759"/>
<dbReference type="EMBL" id="CAMXCT030004445">
    <property type="protein sequence ID" value="CAL4796360.1"/>
    <property type="molecule type" value="Genomic_DNA"/>
</dbReference>
<sequence length="557" mass="60440">MKNSDLEVNAFHFSNAIGACDRCGMWQDGVGLLEKMVGMNAEPNVVCFNSAMRATEYASAWPCTLHLLDDLATTGLSSDHISINLALGATRRALRWQRAVCLWQGKSADVPQNPKILSTVSTCCESAGRWAVALNLSESSLQMHVRLDQISLNAALAAHSERWQEALQAFAAASADAYGCNTISNACGKASAWLHASSVLAGMRAVAVQPDLVSVNTLIGSFENESLWMRAVAGLQHSLGQRPSCITFSTVVSSFAKAAVWRAALQCLSRPEAESQMGYGAGVTACERGYRWRHSLQLLCRIQRRQLVAQVSFNAALAALARVGLWQAAAQMFCEINLQRPSPDEVGSTAVISSCDKRGLWPVSLSVLRRMRASAARCASITFNAVASACEKVLEWSQSLALIGHMVASYVTLQTIGCNAAIGACQKALEWRQVVNALYFMQGFSLSFTSITCNVSMKACESGRWRPALVLLQCMLIVALQPCDISYNSLLASLQIEGHWQRGIQAFSIMQSEQILPDVMTFSSVLGLCEHRFGHFCLGTLQEATSSLATRNLQTSF</sequence>
<evidence type="ECO:0000313" key="3">
    <source>
        <dbReference type="EMBL" id="CAI4009048.1"/>
    </source>
</evidence>
<dbReference type="InterPro" id="IPR002885">
    <property type="entry name" value="PPR_rpt"/>
</dbReference>
<keyword evidence="6" id="KW-1185">Reference proteome</keyword>
<dbReference type="PANTHER" id="PTHR47447:SF17">
    <property type="entry name" value="OS12G0638900 PROTEIN"/>
    <property type="match status" value="1"/>
</dbReference>
<evidence type="ECO:0000256" key="1">
    <source>
        <dbReference type="ARBA" id="ARBA00022737"/>
    </source>
</evidence>
<keyword evidence="1" id="KW-0677">Repeat</keyword>
<reference evidence="3" key="1">
    <citation type="submission" date="2022-10" db="EMBL/GenBank/DDBJ databases">
        <authorList>
            <person name="Chen Y."/>
            <person name="Dougan E. K."/>
            <person name="Chan C."/>
            <person name="Rhodes N."/>
            <person name="Thang M."/>
        </authorList>
    </citation>
    <scope>NUCLEOTIDE SEQUENCE</scope>
</reference>
<organism evidence="3">
    <name type="scientific">Cladocopium goreaui</name>
    <dbReference type="NCBI Taxonomy" id="2562237"/>
    <lineage>
        <taxon>Eukaryota</taxon>
        <taxon>Sar</taxon>
        <taxon>Alveolata</taxon>
        <taxon>Dinophyceae</taxon>
        <taxon>Suessiales</taxon>
        <taxon>Symbiodiniaceae</taxon>
        <taxon>Cladocopium</taxon>
    </lineage>
</organism>
<protein>
    <submittedName>
        <fullName evidence="5">Pentatricopeptide repeat-containing protein At5g01110</fullName>
    </submittedName>
</protein>
<dbReference type="EMBL" id="CAMXCT020004445">
    <property type="protein sequence ID" value="CAL1162423.1"/>
    <property type="molecule type" value="Genomic_DNA"/>
</dbReference>
<dbReference type="AlphaFoldDB" id="A0A9P1DI37"/>
<evidence type="ECO:0000313" key="5">
    <source>
        <dbReference type="EMBL" id="CAL4796360.1"/>
    </source>
</evidence>
<comment type="caution">
    <text evidence="3">The sequence shown here is derived from an EMBL/GenBank/DDBJ whole genome shotgun (WGS) entry which is preliminary data.</text>
</comment>
<dbReference type="PANTHER" id="PTHR47447">
    <property type="entry name" value="OS03G0856100 PROTEIN"/>
    <property type="match status" value="1"/>
</dbReference>
<dbReference type="PROSITE" id="PS51375">
    <property type="entry name" value="PPR"/>
    <property type="match status" value="1"/>
</dbReference>
<dbReference type="Pfam" id="PF01535">
    <property type="entry name" value="PPR"/>
    <property type="match status" value="1"/>
</dbReference>